<dbReference type="InterPro" id="IPR025303">
    <property type="entry name" value="PdaC"/>
</dbReference>
<feature type="domain" description="DUF3298" evidence="2">
    <location>
        <begin position="199"/>
        <end position="268"/>
    </location>
</feature>
<feature type="domain" description="Deacetylase PdaC" evidence="3">
    <location>
        <begin position="57"/>
        <end position="172"/>
    </location>
</feature>
<dbReference type="EMBL" id="FOOT01000006">
    <property type="protein sequence ID" value="SFH13384.1"/>
    <property type="molecule type" value="Genomic_DNA"/>
</dbReference>
<feature type="chain" id="PRO_5011435701" description="DUF3298 domain-containing protein" evidence="1">
    <location>
        <begin position="21"/>
        <end position="280"/>
    </location>
</feature>
<protein>
    <recommendedName>
        <fullName evidence="6">DUF3298 domain-containing protein</fullName>
    </recommendedName>
</protein>
<evidence type="ECO:0000259" key="2">
    <source>
        <dbReference type="Pfam" id="PF11738"/>
    </source>
</evidence>
<evidence type="ECO:0008006" key="6">
    <source>
        <dbReference type="Google" id="ProtNLM"/>
    </source>
</evidence>
<dbReference type="InterPro" id="IPR037126">
    <property type="entry name" value="PdaC/RsiV-like_sf"/>
</dbReference>
<dbReference type="Proteomes" id="UP000198724">
    <property type="component" value="Unassembled WGS sequence"/>
</dbReference>
<dbReference type="Gene3D" id="3.30.565.40">
    <property type="entry name" value="Fervidobacterium nodosum Rt17-B1 like"/>
    <property type="match status" value="1"/>
</dbReference>
<organism evidence="4 5">
    <name type="scientific">Pontibacter chinhatensis</name>
    <dbReference type="NCBI Taxonomy" id="1436961"/>
    <lineage>
        <taxon>Bacteria</taxon>
        <taxon>Pseudomonadati</taxon>
        <taxon>Bacteroidota</taxon>
        <taxon>Cytophagia</taxon>
        <taxon>Cytophagales</taxon>
        <taxon>Hymenobacteraceae</taxon>
        <taxon>Pontibacter</taxon>
    </lineage>
</organism>
<accession>A0A1I2XIR2</accession>
<evidence type="ECO:0000259" key="3">
    <source>
        <dbReference type="Pfam" id="PF13739"/>
    </source>
</evidence>
<dbReference type="Pfam" id="PF13739">
    <property type="entry name" value="PdaC"/>
    <property type="match status" value="1"/>
</dbReference>
<evidence type="ECO:0000313" key="4">
    <source>
        <dbReference type="EMBL" id="SFH13384.1"/>
    </source>
</evidence>
<sequence length="280" mass="30506">MLYFKNIGFALAILCLASCSQLTDKNPDAALAAAQEAPLQFKTQSIMRSSPGCATDSSTCAKVSINYPEAVDGETALRDSVNLFVQEKLRNLALDFNPDAALSGGTNAAEFLASFFLSQHEQLTDDFADSAQMPASVARWELEVKGEPLLNSGKATSLQLQVYYYTGGAHPNHYRVLQSFGPNGAKLAVSDMVTDTLALMQLAEQEFRKVKEVVGDKPLADAGLFIEGDLLPLPQNVALTPDGLMLYYNPYEIGPWAFGDTEVLLRYEQLASLLHPKYKP</sequence>
<name>A0A1I2XIR2_9BACT</name>
<evidence type="ECO:0000313" key="5">
    <source>
        <dbReference type="Proteomes" id="UP000198724"/>
    </source>
</evidence>
<dbReference type="STRING" id="1436961.SAMN05421739_10675"/>
<dbReference type="InterPro" id="IPR021729">
    <property type="entry name" value="DUF3298"/>
</dbReference>
<feature type="signal peptide" evidence="1">
    <location>
        <begin position="1"/>
        <end position="20"/>
    </location>
</feature>
<dbReference type="RefSeq" id="WP_175491096.1">
    <property type="nucleotide sequence ID" value="NZ_FOOT01000006.1"/>
</dbReference>
<dbReference type="AlphaFoldDB" id="A0A1I2XIR2"/>
<dbReference type="Gene3D" id="3.90.640.20">
    <property type="entry name" value="Heat-shock cognate protein, ATPase"/>
    <property type="match status" value="1"/>
</dbReference>
<keyword evidence="1" id="KW-0732">Signal</keyword>
<evidence type="ECO:0000256" key="1">
    <source>
        <dbReference type="SAM" id="SignalP"/>
    </source>
</evidence>
<reference evidence="5" key="1">
    <citation type="submission" date="2016-10" db="EMBL/GenBank/DDBJ databases">
        <authorList>
            <person name="Varghese N."/>
            <person name="Submissions S."/>
        </authorList>
    </citation>
    <scope>NUCLEOTIDE SEQUENCE [LARGE SCALE GENOMIC DNA]</scope>
    <source>
        <strain evidence="5">LP51</strain>
    </source>
</reference>
<dbReference type="Pfam" id="PF11738">
    <property type="entry name" value="DUF3298"/>
    <property type="match status" value="1"/>
</dbReference>
<keyword evidence="5" id="KW-1185">Reference proteome</keyword>
<gene>
    <name evidence="4" type="ORF">SAMN05421739_10675</name>
</gene>
<proteinExistence type="predicted"/>